<evidence type="ECO:0000256" key="6">
    <source>
        <dbReference type="ARBA" id="ARBA00023134"/>
    </source>
</evidence>
<dbReference type="FunFam" id="3.90.550.10:FF:000046">
    <property type="entry name" value="Mannose-1-phosphate guanylyltransferase (GDP)"/>
    <property type="match status" value="1"/>
</dbReference>
<dbReference type="InterPro" id="IPR005835">
    <property type="entry name" value="NTP_transferase_dom"/>
</dbReference>
<evidence type="ECO:0000259" key="9">
    <source>
        <dbReference type="Pfam" id="PF22640"/>
    </source>
</evidence>
<keyword evidence="4 10" id="KW-0548">Nucleotidyltransferase</keyword>
<dbReference type="RefSeq" id="WP_014854698.1">
    <property type="nucleotide sequence ID" value="NC_018178.1"/>
</dbReference>
<dbReference type="EMBL" id="CP003557">
    <property type="protein sequence ID" value="AFN73261.1"/>
    <property type="molecule type" value="Genomic_DNA"/>
</dbReference>
<dbReference type="CDD" id="cd02509">
    <property type="entry name" value="GDP-M1P_Guanylyltransferase"/>
    <property type="match status" value="1"/>
</dbReference>
<evidence type="ECO:0000256" key="7">
    <source>
        <dbReference type="ARBA" id="ARBA00047343"/>
    </source>
</evidence>
<dbReference type="AlphaFoldDB" id="I6ZZV9"/>
<dbReference type="EC" id="2.7.7.13" evidence="2"/>
<evidence type="ECO:0000256" key="1">
    <source>
        <dbReference type="ARBA" id="ARBA00006115"/>
    </source>
</evidence>
<dbReference type="HOGENOM" id="CLU_035527_0_1_10"/>
<evidence type="ECO:0000256" key="3">
    <source>
        <dbReference type="ARBA" id="ARBA00022679"/>
    </source>
</evidence>
<dbReference type="eggNOG" id="COG0836">
    <property type="taxonomic scope" value="Bacteria"/>
</dbReference>
<name>I6ZZV9_MELRP</name>
<evidence type="ECO:0000259" key="8">
    <source>
        <dbReference type="Pfam" id="PF00483"/>
    </source>
</evidence>
<dbReference type="SUPFAM" id="SSF159283">
    <property type="entry name" value="Guanosine diphospho-D-mannose pyrophosphorylase/mannose-6-phosphate isomerase linker domain"/>
    <property type="match status" value="1"/>
</dbReference>
<dbReference type="Proteomes" id="UP000009011">
    <property type="component" value="Chromosome"/>
</dbReference>
<dbReference type="PANTHER" id="PTHR46390">
    <property type="entry name" value="MANNOSE-1-PHOSPHATE GUANYLYLTRANSFERASE"/>
    <property type="match status" value="1"/>
</dbReference>
<evidence type="ECO:0000256" key="2">
    <source>
        <dbReference type="ARBA" id="ARBA00012387"/>
    </source>
</evidence>
<dbReference type="InterPro" id="IPR049577">
    <property type="entry name" value="GMPP_N"/>
</dbReference>
<dbReference type="GO" id="GO:0005525">
    <property type="term" value="F:GTP binding"/>
    <property type="evidence" value="ECO:0007669"/>
    <property type="project" value="UniProtKB-KW"/>
</dbReference>
<keyword evidence="6" id="KW-0342">GTP-binding</keyword>
<dbReference type="SUPFAM" id="SSF53448">
    <property type="entry name" value="Nucleotide-diphospho-sugar transferases"/>
    <property type="match status" value="1"/>
</dbReference>
<comment type="catalytic activity">
    <reaction evidence="7">
        <text>alpha-D-mannose 1-phosphate + GTP + H(+) = GDP-alpha-D-mannose + diphosphate</text>
        <dbReference type="Rhea" id="RHEA:15229"/>
        <dbReference type="ChEBI" id="CHEBI:15378"/>
        <dbReference type="ChEBI" id="CHEBI:33019"/>
        <dbReference type="ChEBI" id="CHEBI:37565"/>
        <dbReference type="ChEBI" id="CHEBI:57527"/>
        <dbReference type="ChEBI" id="CHEBI:58409"/>
        <dbReference type="EC" id="2.7.7.13"/>
    </reaction>
</comment>
<accession>I6ZZV9</accession>
<evidence type="ECO:0000256" key="5">
    <source>
        <dbReference type="ARBA" id="ARBA00022741"/>
    </source>
</evidence>
<reference evidence="10 11" key="1">
    <citation type="journal article" date="2013" name="PLoS ONE">
        <title>Genomic analysis of Melioribacter roseus, facultatively anaerobic organotrophic bacterium representing a novel deep lineage within Bacteriodetes/Chlorobi group.</title>
        <authorList>
            <person name="Kadnikov V.V."/>
            <person name="Mardanov A.V."/>
            <person name="Podosokorskaya O.A."/>
            <person name="Gavrilov S.N."/>
            <person name="Kublanov I.V."/>
            <person name="Beletsky A.V."/>
            <person name="Bonch-Osmolovskaya E.A."/>
            <person name="Ravin N.V."/>
        </authorList>
    </citation>
    <scope>NUCLEOTIDE SEQUENCE [LARGE SCALE GENOMIC DNA]</scope>
    <source>
        <strain evidence="11">JCM 17771 / P3M-2</strain>
    </source>
</reference>
<sequence>MNLYAVIMAGGVGSRFWPRSKERKPKQLLRIFGENTMIQDTVNRLDGLVKNENIYVITNKIQKMRVVEQLPQIPQENIIDEPFGKNTAACIGLASILIKQRDPEAVTLILPSDHLIKDDDAFRKCLSTGADFAYKNKGLVTIGIKPTRPETGYGYIQFDEKEVSPDIYKVLTFAEKPNLSTAKRFIESGDFLWNAGIFVWRVDTILEEIKTYLPDLYEGLLEIEKAIGSNDFAKQLTYVYGQLKSISIDYGVMEKSKNVYLTKAEFYWNDVGSWEAVYEISEKDEDGNVLIGDIFSEYSYNSYVFSPKKFTALIGAENLIVINTKDALLVCSRDKAQNVRDVVDYLKMNKRSELL</sequence>
<dbReference type="STRING" id="1191523.MROS_0017"/>
<keyword evidence="3 10" id="KW-0808">Transferase</keyword>
<feature type="domain" description="MannoseP isomerase/GMP-like beta-helix" evidence="9">
    <location>
        <begin position="301"/>
        <end position="346"/>
    </location>
</feature>
<dbReference type="InterPro" id="IPR051161">
    <property type="entry name" value="Mannose-6P_isomerase_type2"/>
</dbReference>
<dbReference type="Gene3D" id="3.90.550.10">
    <property type="entry name" value="Spore Coat Polysaccharide Biosynthesis Protein SpsA, Chain A"/>
    <property type="match status" value="1"/>
</dbReference>
<evidence type="ECO:0000313" key="10">
    <source>
        <dbReference type="EMBL" id="AFN73261.1"/>
    </source>
</evidence>
<evidence type="ECO:0000313" key="11">
    <source>
        <dbReference type="Proteomes" id="UP000009011"/>
    </source>
</evidence>
<dbReference type="InterPro" id="IPR029044">
    <property type="entry name" value="Nucleotide-diphossugar_trans"/>
</dbReference>
<feature type="domain" description="Nucleotidyl transferase" evidence="8">
    <location>
        <begin position="5"/>
        <end position="286"/>
    </location>
</feature>
<keyword evidence="11" id="KW-1185">Reference proteome</keyword>
<dbReference type="Pfam" id="PF22640">
    <property type="entry name" value="ManC_GMP_beta-helix"/>
    <property type="match status" value="1"/>
</dbReference>
<gene>
    <name evidence="10" type="ordered locus">MROS_0017</name>
</gene>
<protein>
    <recommendedName>
        <fullName evidence="2">mannose-1-phosphate guanylyltransferase</fullName>
        <ecNumber evidence="2">2.7.7.13</ecNumber>
    </recommendedName>
</protein>
<dbReference type="PANTHER" id="PTHR46390:SF1">
    <property type="entry name" value="MANNOSE-1-PHOSPHATE GUANYLYLTRANSFERASE"/>
    <property type="match status" value="1"/>
</dbReference>
<dbReference type="PATRIC" id="fig|1191523.3.peg.17"/>
<dbReference type="OrthoDB" id="9806359at2"/>
<dbReference type="KEGG" id="mro:MROS_0017"/>
<organism evidence="10 11">
    <name type="scientific">Melioribacter roseus (strain DSM 23840 / JCM 17771 / VKM B-2668 / P3M-2)</name>
    <dbReference type="NCBI Taxonomy" id="1191523"/>
    <lineage>
        <taxon>Bacteria</taxon>
        <taxon>Pseudomonadati</taxon>
        <taxon>Ignavibacteriota</taxon>
        <taxon>Ignavibacteria</taxon>
        <taxon>Ignavibacteriales</taxon>
        <taxon>Melioribacteraceae</taxon>
        <taxon>Melioribacter</taxon>
    </lineage>
</organism>
<proteinExistence type="inferred from homology"/>
<comment type="similarity">
    <text evidence="1">Belongs to the mannose-6-phosphate isomerase type 2 family.</text>
</comment>
<dbReference type="GO" id="GO:0004475">
    <property type="term" value="F:mannose-1-phosphate guanylyltransferase (GTP) activity"/>
    <property type="evidence" value="ECO:0007669"/>
    <property type="project" value="UniProtKB-EC"/>
</dbReference>
<dbReference type="InterPro" id="IPR054566">
    <property type="entry name" value="ManC/GMP-like_b-helix"/>
</dbReference>
<evidence type="ECO:0000256" key="4">
    <source>
        <dbReference type="ARBA" id="ARBA00022695"/>
    </source>
</evidence>
<dbReference type="Pfam" id="PF00483">
    <property type="entry name" value="NTP_transferase"/>
    <property type="match status" value="1"/>
</dbReference>
<keyword evidence="5" id="KW-0547">Nucleotide-binding</keyword>
<dbReference type="GO" id="GO:0009298">
    <property type="term" value="P:GDP-mannose biosynthetic process"/>
    <property type="evidence" value="ECO:0007669"/>
    <property type="project" value="TreeGrafter"/>
</dbReference>